<dbReference type="Proteomes" id="UP001165064">
    <property type="component" value="Unassembled WGS sequence"/>
</dbReference>
<gene>
    <name evidence="1" type="ORF">Amon02_000125700</name>
</gene>
<proteinExistence type="predicted"/>
<evidence type="ECO:0000313" key="2">
    <source>
        <dbReference type="Proteomes" id="UP001165064"/>
    </source>
</evidence>
<name>A0ACB5SU59_AMBMO</name>
<comment type="caution">
    <text evidence="1">The sequence shown here is derived from an EMBL/GenBank/DDBJ whole genome shotgun (WGS) entry which is preliminary data.</text>
</comment>
<keyword evidence="2" id="KW-1185">Reference proteome</keyword>
<evidence type="ECO:0000313" key="1">
    <source>
        <dbReference type="EMBL" id="GME73093.1"/>
    </source>
</evidence>
<organism evidence="1 2">
    <name type="scientific">Ambrosiozyma monospora</name>
    <name type="common">Yeast</name>
    <name type="synonym">Endomycopsis monosporus</name>
    <dbReference type="NCBI Taxonomy" id="43982"/>
    <lineage>
        <taxon>Eukaryota</taxon>
        <taxon>Fungi</taxon>
        <taxon>Dikarya</taxon>
        <taxon>Ascomycota</taxon>
        <taxon>Saccharomycotina</taxon>
        <taxon>Pichiomycetes</taxon>
        <taxon>Pichiales</taxon>
        <taxon>Pichiaceae</taxon>
        <taxon>Ambrosiozyma</taxon>
    </lineage>
</organism>
<reference evidence="1" key="1">
    <citation type="submission" date="2023-04" db="EMBL/GenBank/DDBJ databases">
        <title>Ambrosiozyma monospora NBRC 10751.</title>
        <authorList>
            <person name="Ichikawa N."/>
            <person name="Sato H."/>
            <person name="Tonouchi N."/>
        </authorList>
    </citation>
    <scope>NUCLEOTIDE SEQUENCE</scope>
    <source>
        <strain evidence="1">NBRC 10751</strain>
    </source>
</reference>
<dbReference type="EMBL" id="BSXS01000592">
    <property type="protein sequence ID" value="GME73093.1"/>
    <property type="molecule type" value="Genomic_DNA"/>
</dbReference>
<sequence>MWKYDDLLPMISWLLKETKPDKFTNWDWIHPNRSRDWCSLLYEFATELKFENLRSTRIPEITQSFKKLQKIQFLDLTGDSYLGVDFRALENLKSLSIGSQKPMETPSVLNLRSSHVGDVLIDLHTLSNLPNGIKALDISKTEIQVGTMTSGNRKRPRILINLMETITYLCCKPHQLELFNVESLDNLRHLSLYYTLIEPLLDLRVIGETYHAIHPRFI</sequence>
<accession>A0ACB5SU59</accession>
<protein>
    <submittedName>
        <fullName evidence="1">Unnamed protein product</fullName>
    </submittedName>
</protein>